<name>A0AAV2IWF7_KNICA</name>
<reference evidence="1 2" key="1">
    <citation type="submission" date="2024-04" db="EMBL/GenBank/DDBJ databases">
        <authorList>
            <person name="Waldvogel A.-M."/>
            <person name="Schoenle A."/>
        </authorList>
    </citation>
    <scope>NUCLEOTIDE SEQUENCE [LARGE SCALE GENOMIC DNA]</scope>
</reference>
<sequence>MCEKDTAKQMVELQENPGDREILKDYNSVRSLSHRSRRQLVDLLVSDMSETHGQMPSQKQKESYALRIITLSSLKDPFSQKGYTNLASRHCVGL</sequence>
<organism evidence="1 2">
    <name type="scientific">Knipowitschia caucasica</name>
    <name type="common">Caucasian dwarf goby</name>
    <name type="synonym">Pomatoschistus caucasicus</name>
    <dbReference type="NCBI Taxonomy" id="637954"/>
    <lineage>
        <taxon>Eukaryota</taxon>
        <taxon>Metazoa</taxon>
        <taxon>Chordata</taxon>
        <taxon>Craniata</taxon>
        <taxon>Vertebrata</taxon>
        <taxon>Euteleostomi</taxon>
        <taxon>Actinopterygii</taxon>
        <taxon>Neopterygii</taxon>
        <taxon>Teleostei</taxon>
        <taxon>Neoteleostei</taxon>
        <taxon>Acanthomorphata</taxon>
        <taxon>Gobiaria</taxon>
        <taxon>Gobiiformes</taxon>
        <taxon>Gobioidei</taxon>
        <taxon>Gobiidae</taxon>
        <taxon>Gobiinae</taxon>
        <taxon>Knipowitschia</taxon>
    </lineage>
</organism>
<protein>
    <submittedName>
        <fullName evidence="1">Uncharacterized protein</fullName>
    </submittedName>
</protein>
<proteinExistence type="predicted"/>
<evidence type="ECO:0000313" key="1">
    <source>
        <dbReference type="EMBL" id="CAL1568870.1"/>
    </source>
</evidence>
<dbReference type="Proteomes" id="UP001497482">
    <property type="component" value="Chromosome 1"/>
</dbReference>
<dbReference type="AlphaFoldDB" id="A0AAV2IWF7"/>
<evidence type="ECO:0000313" key="2">
    <source>
        <dbReference type="Proteomes" id="UP001497482"/>
    </source>
</evidence>
<keyword evidence="2" id="KW-1185">Reference proteome</keyword>
<accession>A0AAV2IWF7</accession>
<gene>
    <name evidence="1" type="ORF">KC01_LOCUS1406</name>
</gene>
<dbReference type="EMBL" id="OZ035823">
    <property type="protein sequence ID" value="CAL1568870.1"/>
    <property type="molecule type" value="Genomic_DNA"/>
</dbReference>